<dbReference type="Proteomes" id="UP000502248">
    <property type="component" value="Chromosome"/>
</dbReference>
<dbReference type="InterPro" id="IPR050640">
    <property type="entry name" value="Bact_2-comp_sensor_kinase"/>
</dbReference>
<keyword evidence="8" id="KW-0067">ATP-binding</keyword>
<accession>A0A7Z2VNS9</accession>
<dbReference type="AlphaFoldDB" id="A0A7Z2VNS9"/>
<keyword evidence="11 12" id="KW-0472">Membrane</keyword>
<keyword evidence="3" id="KW-0597">Phosphoprotein</keyword>
<keyword evidence="5 12" id="KW-0812">Transmembrane</keyword>
<dbReference type="SUPFAM" id="SSF158472">
    <property type="entry name" value="HAMP domain-like"/>
    <property type="match status" value="1"/>
</dbReference>
<dbReference type="InterPro" id="IPR003660">
    <property type="entry name" value="HAMP_dom"/>
</dbReference>
<dbReference type="PROSITE" id="PS50885">
    <property type="entry name" value="HAMP"/>
    <property type="match status" value="1"/>
</dbReference>
<evidence type="ECO:0000256" key="9">
    <source>
        <dbReference type="ARBA" id="ARBA00022989"/>
    </source>
</evidence>
<dbReference type="PANTHER" id="PTHR34220:SF11">
    <property type="entry name" value="SENSOR PROTEIN KINASE HPTS"/>
    <property type="match status" value="1"/>
</dbReference>
<keyword evidence="10" id="KW-0902">Two-component regulatory system</keyword>
<evidence type="ECO:0000259" key="13">
    <source>
        <dbReference type="PROSITE" id="PS50885"/>
    </source>
</evidence>
<dbReference type="KEGG" id="cheb:HH215_26855"/>
<dbReference type="Pfam" id="PF06580">
    <property type="entry name" value="His_kinase"/>
    <property type="match status" value="1"/>
</dbReference>
<dbReference type="SUPFAM" id="SSF55874">
    <property type="entry name" value="ATPase domain of HSP90 chaperone/DNA topoisomerase II/histidine kinase"/>
    <property type="match status" value="1"/>
</dbReference>
<keyword evidence="2" id="KW-1003">Cell membrane</keyword>
<sequence length="606" mass="69543">MFKHFHLQTQLFALYSCIILGIVVLAFSLLNDYFSKTFEQRAVENMEQLTLKTSDQVDSLLKGMDGLALQIATNPVTQDVFVKRAKSDPVTGNYFLNHLIKEREVKDLLASINGPQMSVMRMSLFNDKEDYVEFGSKMDNPSSIVQRLASGEFQQWYADSIEKSGPIVIPPHSDYWSESEERVISVVRGIRDIVYFETNGFVEVQQPYSKLQALLQLDKTPDVQVYLLSREGTLLGDPDERLSRIYQQEMNLASGNLRHFYNPVHDRYELASFHRSAFSGWTLALVQDERTLFAPLRTLRQTLLISSIAVLSVTMALIFFITRRLTKPLKQLTRSLRKVNMSNLSIDIRNDHNQNDIHLLNKAFGQMFDRLKNSMDLVIQSQAQEFKAQQKALQSQMNPHFLYNTLSVISAVGDEAGVYKVMEMCHKLSNMLRYTTSFDDRDVTIRQEWKHAQDYLELMKERYEHQFVYEMAADESGLDIPIPKLILQPLIENCFQHGFKQTQPPWRIEVTAGVNGNRWYITVGDNGTGFDSIQLDSIMAKWRRLEDGNAVEINQLKLGGLGLYNTVVRLYMQFGHRMIFQVEPNSPSGTKITIGGDMTNDTGYGR</sequence>
<evidence type="ECO:0000256" key="4">
    <source>
        <dbReference type="ARBA" id="ARBA00022679"/>
    </source>
</evidence>
<keyword evidence="7 14" id="KW-0418">Kinase</keyword>
<evidence type="ECO:0000256" key="10">
    <source>
        <dbReference type="ARBA" id="ARBA00023012"/>
    </source>
</evidence>
<name>A0A7Z2VNS9_9BACL</name>
<reference evidence="14 15" key="1">
    <citation type="submission" date="2020-04" db="EMBL/GenBank/DDBJ databases">
        <title>Genome sequencing of novel species.</title>
        <authorList>
            <person name="Heo J."/>
            <person name="Kim S.-J."/>
            <person name="Kim J.-S."/>
            <person name="Hong S.-B."/>
            <person name="Kwon S.-W."/>
        </authorList>
    </citation>
    <scope>NUCLEOTIDE SEQUENCE [LARGE SCALE GENOMIC DNA]</scope>
    <source>
        <strain evidence="14 15">MFER-1</strain>
    </source>
</reference>
<keyword evidence="6" id="KW-0547">Nucleotide-binding</keyword>
<dbReference type="CDD" id="cd06225">
    <property type="entry name" value="HAMP"/>
    <property type="match status" value="1"/>
</dbReference>
<evidence type="ECO:0000256" key="12">
    <source>
        <dbReference type="SAM" id="Phobius"/>
    </source>
</evidence>
<dbReference type="GO" id="GO:0005524">
    <property type="term" value="F:ATP binding"/>
    <property type="evidence" value="ECO:0007669"/>
    <property type="project" value="UniProtKB-KW"/>
</dbReference>
<dbReference type="Gene3D" id="3.30.565.10">
    <property type="entry name" value="Histidine kinase-like ATPase, C-terminal domain"/>
    <property type="match status" value="1"/>
</dbReference>
<keyword evidence="9 12" id="KW-1133">Transmembrane helix</keyword>
<evidence type="ECO:0000256" key="11">
    <source>
        <dbReference type="ARBA" id="ARBA00023136"/>
    </source>
</evidence>
<evidence type="ECO:0000256" key="3">
    <source>
        <dbReference type="ARBA" id="ARBA00022553"/>
    </source>
</evidence>
<dbReference type="Pfam" id="PF00672">
    <property type="entry name" value="HAMP"/>
    <property type="match status" value="1"/>
</dbReference>
<organism evidence="14 15">
    <name type="scientific">Cohnella herbarum</name>
    <dbReference type="NCBI Taxonomy" id="2728023"/>
    <lineage>
        <taxon>Bacteria</taxon>
        <taxon>Bacillati</taxon>
        <taxon>Bacillota</taxon>
        <taxon>Bacilli</taxon>
        <taxon>Bacillales</taxon>
        <taxon>Paenibacillaceae</taxon>
        <taxon>Cohnella</taxon>
    </lineage>
</organism>
<dbReference type="RefSeq" id="WP_169282677.1">
    <property type="nucleotide sequence ID" value="NZ_CP051680.1"/>
</dbReference>
<dbReference type="InterPro" id="IPR003594">
    <property type="entry name" value="HATPase_dom"/>
</dbReference>
<evidence type="ECO:0000313" key="14">
    <source>
        <dbReference type="EMBL" id="QJD86428.1"/>
    </source>
</evidence>
<dbReference type="PANTHER" id="PTHR34220">
    <property type="entry name" value="SENSOR HISTIDINE KINASE YPDA"/>
    <property type="match status" value="1"/>
</dbReference>
<feature type="transmembrane region" description="Helical" evidence="12">
    <location>
        <begin position="12"/>
        <end position="30"/>
    </location>
</feature>
<keyword evidence="4" id="KW-0808">Transferase</keyword>
<evidence type="ECO:0000256" key="6">
    <source>
        <dbReference type="ARBA" id="ARBA00022741"/>
    </source>
</evidence>
<dbReference type="InterPro" id="IPR036890">
    <property type="entry name" value="HATPase_C_sf"/>
</dbReference>
<evidence type="ECO:0000256" key="8">
    <source>
        <dbReference type="ARBA" id="ARBA00022840"/>
    </source>
</evidence>
<dbReference type="Pfam" id="PF02518">
    <property type="entry name" value="HATPase_c"/>
    <property type="match status" value="1"/>
</dbReference>
<comment type="subcellular location">
    <subcellularLocation>
        <location evidence="1">Cell membrane</location>
        <topology evidence="1">Multi-pass membrane protein</topology>
    </subcellularLocation>
</comment>
<dbReference type="InterPro" id="IPR010559">
    <property type="entry name" value="Sig_transdc_His_kin_internal"/>
</dbReference>
<evidence type="ECO:0000313" key="15">
    <source>
        <dbReference type="Proteomes" id="UP000502248"/>
    </source>
</evidence>
<evidence type="ECO:0000256" key="2">
    <source>
        <dbReference type="ARBA" id="ARBA00022475"/>
    </source>
</evidence>
<dbReference type="CDD" id="cd18774">
    <property type="entry name" value="PDC2_HK_sensor"/>
    <property type="match status" value="1"/>
</dbReference>
<dbReference type="Gene3D" id="6.10.340.10">
    <property type="match status" value="1"/>
</dbReference>
<gene>
    <name evidence="14" type="ORF">HH215_26855</name>
</gene>
<dbReference type="PROSITE" id="PS51257">
    <property type="entry name" value="PROKAR_LIPOPROTEIN"/>
    <property type="match status" value="1"/>
</dbReference>
<keyword evidence="15" id="KW-1185">Reference proteome</keyword>
<dbReference type="GO" id="GO:0005886">
    <property type="term" value="C:plasma membrane"/>
    <property type="evidence" value="ECO:0007669"/>
    <property type="project" value="UniProtKB-SubCell"/>
</dbReference>
<feature type="domain" description="HAMP" evidence="13">
    <location>
        <begin position="323"/>
        <end position="376"/>
    </location>
</feature>
<proteinExistence type="predicted"/>
<evidence type="ECO:0000256" key="5">
    <source>
        <dbReference type="ARBA" id="ARBA00022692"/>
    </source>
</evidence>
<dbReference type="SMART" id="SM00304">
    <property type="entry name" value="HAMP"/>
    <property type="match status" value="1"/>
</dbReference>
<dbReference type="EMBL" id="CP051680">
    <property type="protein sequence ID" value="QJD86428.1"/>
    <property type="molecule type" value="Genomic_DNA"/>
</dbReference>
<evidence type="ECO:0000256" key="7">
    <source>
        <dbReference type="ARBA" id="ARBA00022777"/>
    </source>
</evidence>
<feature type="transmembrane region" description="Helical" evidence="12">
    <location>
        <begin position="303"/>
        <end position="322"/>
    </location>
</feature>
<dbReference type="GO" id="GO:0000155">
    <property type="term" value="F:phosphorelay sensor kinase activity"/>
    <property type="evidence" value="ECO:0007669"/>
    <property type="project" value="InterPro"/>
</dbReference>
<evidence type="ECO:0000256" key="1">
    <source>
        <dbReference type="ARBA" id="ARBA00004651"/>
    </source>
</evidence>
<protein>
    <submittedName>
        <fullName evidence="14">Histidine kinase</fullName>
    </submittedName>
</protein>